<organism evidence="1">
    <name type="scientific">Siphoviridae sp. ctDXu9</name>
    <dbReference type="NCBI Taxonomy" id="2825387"/>
    <lineage>
        <taxon>Viruses</taxon>
        <taxon>Duplodnaviria</taxon>
        <taxon>Heunggongvirae</taxon>
        <taxon>Uroviricota</taxon>
        <taxon>Caudoviricetes</taxon>
    </lineage>
</organism>
<name>A0A8S5VD17_9CAUD</name>
<evidence type="ECO:0000313" key="1">
    <source>
        <dbReference type="EMBL" id="DAG04673.1"/>
    </source>
</evidence>
<sequence length="52" mass="5948">MFHAPQISPHTTFQTPSTVHIFKCIISNISVNLTSFLDKSIFLCYYLIIKTS</sequence>
<protein>
    <submittedName>
        <fullName evidence="1">Uncharacterized protein</fullName>
    </submittedName>
</protein>
<accession>A0A8S5VD17</accession>
<proteinExistence type="predicted"/>
<dbReference type="EMBL" id="BK016244">
    <property type="protein sequence ID" value="DAG04673.1"/>
    <property type="molecule type" value="Genomic_DNA"/>
</dbReference>
<reference evidence="1" key="1">
    <citation type="journal article" date="2021" name="Proc. Natl. Acad. Sci. U.S.A.">
        <title>A Catalog of Tens of Thousands of Viruses from Human Metagenomes Reveals Hidden Associations with Chronic Diseases.</title>
        <authorList>
            <person name="Tisza M.J."/>
            <person name="Buck C.B."/>
        </authorList>
    </citation>
    <scope>NUCLEOTIDE SEQUENCE</scope>
    <source>
        <strain evidence="1">CtDXu9</strain>
    </source>
</reference>